<dbReference type="EMBL" id="JAUEDM010000004">
    <property type="protein sequence ID" value="KAK3318084.1"/>
    <property type="molecule type" value="Genomic_DNA"/>
</dbReference>
<comment type="caution">
    <text evidence="2">The sequence shown here is derived from an EMBL/GenBank/DDBJ whole genome shotgun (WGS) entry which is preliminary data.</text>
</comment>
<organism evidence="2 3">
    <name type="scientific">Apodospora peruviana</name>
    <dbReference type="NCBI Taxonomy" id="516989"/>
    <lineage>
        <taxon>Eukaryota</taxon>
        <taxon>Fungi</taxon>
        <taxon>Dikarya</taxon>
        <taxon>Ascomycota</taxon>
        <taxon>Pezizomycotina</taxon>
        <taxon>Sordariomycetes</taxon>
        <taxon>Sordariomycetidae</taxon>
        <taxon>Sordariales</taxon>
        <taxon>Lasiosphaeriaceae</taxon>
        <taxon>Apodospora</taxon>
    </lineage>
</organism>
<accession>A0AAE0I3T4</accession>
<gene>
    <name evidence="2" type="ORF">B0H66DRAFT_621777</name>
</gene>
<reference evidence="2" key="1">
    <citation type="journal article" date="2023" name="Mol. Phylogenet. Evol.">
        <title>Genome-scale phylogeny and comparative genomics of the fungal order Sordariales.</title>
        <authorList>
            <person name="Hensen N."/>
            <person name="Bonometti L."/>
            <person name="Westerberg I."/>
            <person name="Brannstrom I.O."/>
            <person name="Guillou S."/>
            <person name="Cros-Aarteil S."/>
            <person name="Calhoun S."/>
            <person name="Haridas S."/>
            <person name="Kuo A."/>
            <person name="Mondo S."/>
            <person name="Pangilinan J."/>
            <person name="Riley R."/>
            <person name="LaButti K."/>
            <person name="Andreopoulos B."/>
            <person name="Lipzen A."/>
            <person name="Chen C."/>
            <person name="Yan M."/>
            <person name="Daum C."/>
            <person name="Ng V."/>
            <person name="Clum A."/>
            <person name="Steindorff A."/>
            <person name="Ohm R.A."/>
            <person name="Martin F."/>
            <person name="Silar P."/>
            <person name="Natvig D.O."/>
            <person name="Lalanne C."/>
            <person name="Gautier V."/>
            <person name="Ament-Velasquez S.L."/>
            <person name="Kruys A."/>
            <person name="Hutchinson M.I."/>
            <person name="Powell A.J."/>
            <person name="Barry K."/>
            <person name="Miller A.N."/>
            <person name="Grigoriev I.V."/>
            <person name="Debuchy R."/>
            <person name="Gladieux P."/>
            <person name="Hiltunen Thoren M."/>
            <person name="Johannesson H."/>
        </authorList>
    </citation>
    <scope>NUCLEOTIDE SEQUENCE</scope>
    <source>
        <strain evidence="2">CBS 118394</strain>
    </source>
</reference>
<evidence type="ECO:0000313" key="3">
    <source>
        <dbReference type="Proteomes" id="UP001283341"/>
    </source>
</evidence>
<protein>
    <submittedName>
        <fullName evidence="2">Uncharacterized protein</fullName>
    </submittedName>
</protein>
<reference evidence="2" key="2">
    <citation type="submission" date="2023-06" db="EMBL/GenBank/DDBJ databases">
        <authorList>
            <consortium name="Lawrence Berkeley National Laboratory"/>
            <person name="Haridas S."/>
            <person name="Hensen N."/>
            <person name="Bonometti L."/>
            <person name="Westerberg I."/>
            <person name="Brannstrom I.O."/>
            <person name="Guillou S."/>
            <person name="Cros-Aarteil S."/>
            <person name="Calhoun S."/>
            <person name="Kuo A."/>
            <person name="Mondo S."/>
            <person name="Pangilinan J."/>
            <person name="Riley R."/>
            <person name="Labutti K."/>
            <person name="Andreopoulos B."/>
            <person name="Lipzen A."/>
            <person name="Chen C."/>
            <person name="Yanf M."/>
            <person name="Daum C."/>
            <person name="Ng V."/>
            <person name="Clum A."/>
            <person name="Steindorff A."/>
            <person name="Ohm R."/>
            <person name="Martin F."/>
            <person name="Silar P."/>
            <person name="Natvig D."/>
            <person name="Lalanne C."/>
            <person name="Gautier V."/>
            <person name="Ament-Velasquez S.L."/>
            <person name="Kruys A."/>
            <person name="Hutchinson M.I."/>
            <person name="Powell A.J."/>
            <person name="Barry K."/>
            <person name="Miller A.N."/>
            <person name="Grigoriev I.V."/>
            <person name="Debuchy R."/>
            <person name="Gladieux P."/>
            <person name="Thoren M.H."/>
            <person name="Johannesson H."/>
        </authorList>
    </citation>
    <scope>NUCLEOTIDE SEQUENCE</scope>
    <source>
        <strain evidence="2">CBS 118394</strain>
    </source>
</reference>
<name>A0AAE0I3T4_9PEZI</name>
<evidence type="ECO:0000313" key="2">
    <source>
        <dbReference type="EMBL" id="KAK3318084.1"/>
    </source>
</evidence>
<feature type="compositionally biased region" description="Polar residues" evidence="1">
    <location>
        <begin position="350"/>
        <end position="364"/>
    </location>
</feature>
<proteinExistence type="predicted"/>
<dbReference type="AlphaFoldDB" id="A0AAE0I3T4"/>
<feature type="region of interest" description="Disordered" evidence="1">
    <location>
        <begin position="349"/>
        <end position="395"/>
    </location>
</feature>
<feature type="compositionally biased region" description="Acidic residues" evidence="1">
    <location>
        <begin position="382"/>
        <end position="393"/>
    </location>
</feature>
<sequence length="490" mass="54497">MKFDADNYPGIAEERDRGNAKNIPFANEDSLVRKVLEKNDGKMLHDLWALGEFEKDTESPNAKVLGLNDGRGIQILMNLCVQLSATRCLQFLIQWTRQPGIPYSFDRETLYKSARTAAVDNGNMACLIVLIETNETVGEDLPSLCGLLLVKARTGILVNQLNKLMAPYYMDNYPFLMMACEDRTSHPGVIMTLVNRIKGDSLRGVLNDPYHYGDFEPPTTPLAKAAKSLHVSAMSQLMNLGASPIAGYLEEGFASAEYNPLFLVLAHELEVAPPKAPTKGLSETAALMFVGVSVLTDFLSFDFRHSPEGQAMITYAASLYAQTLRRYLIKKIRHIVPRKAYKNILIAGSKEQQQQDGADNTKSQPVAKKDDGNDGQAGDGNNDNDNDESEEEELTWRNGVNSKKLHRVFERHDIVLEDDFMKIWESLLSPNIIELVSNAVEKRQGKKAFGSLNSEDLLYELILLPEDHIAPKFAKSKSTKKGKGKGELDA</sequence>
<keyword evidence="3" id="KW-1185">Reference proteome</keyword>
<dbReference type="Proteomes" id="UP001283341">
    <property type="component" value="Unassembled WGS sequence"/>
</dbReference>
<evidence type="ECO:0000256" key="1">
    <source>
        <dbReference type="SAM" id="MobiDB-lite"/>
    </source>
</evidence>